<organism evidence="2 3">
    <name type="scientific">Nocardiopsis rhodophaea</name>
    <dbReference type="NCBI Taxonomy" id="280238"/>
    <lineage>
        <taxon>Bacteria</taxon>
        <taxon>Bacillati</taxon>
        <taxon>Actinomycetota</taxon>
        <taxon>Actinomycetes</taxon>
        <taxon>Streptosporangiales</taxon>
        <taxon>Nocardiopsidaceae</taxon>
        <taxon>Nocardiopsis</taxon>
    </lineage>
</organism>
<feature type="compositionally biased region" description="Polar residues" evidence="1">
    <location>
        <begin position="46"/>
        <end position="57"/>
    </location>
</feature>
<proteinExistence type="predicted"/>
<protein>
    <submittedName>
        <fullName evidence="2">Uncharacterized protein</fullName>
    </submittedName>
</protein>
<evidence type="ECO:0000256" key="1">
    <source>
        <dbReference type="SAM" id="MobiDB-lite"/>
    </source>
</evidence>
<accession>A0ABP5F1L5</accession>
<sequence length="57" mass="5971">MDLRVGSIQSTRTEMGAAPIPESEKRGPTRALLAPEADSAAVEFDASTSGIPRTPET</sequence>
<gene>
    <name evidence="2" type="ORF">GCM10009799_44150</name>
</gene>
<evidence type="ECO:0000313" key="3">
    <source>
        <dbReference type="Proteomes" id="UP001501585"/>
    </source>
</evidence>
<dbReference type="EMBL" id="BAAAPC010000022">
    <property type="protein sequence ID" value="GAA2011114.1"/>
    <property type="molecule type" value="Genomic_DNA"/>
</dbReference>
<evidence type="ECO:0000313" key="2">
    <source>
        <dbReference type="EMBL" id="GAA2011114.1"/>
    </source>
</evidence>
<comment type="caution">
    <text evidence="2">The sequence shown here is derived from an EMBL/GenBank/DDBJ whole genome shotgun (WGS) entry which is preliminary data.</text>
</comment>
<dbReference type="Proteomes" id="UP001501585">
    <property type="component" value="Unassembled WGS sequence"/>
</dbReference>
<name>A0ABP5F1L5_9ACTN</name>
<feature type="region of interest" description="Disordered" evidence="1">
    <location>
        <begin position="1"/>
        <end position="57"/>
    </location>
</feature>
<reference evidence="3" key="1">
    <citation type="journal article" date="2019" name="Int. J. Syst. Evol. Microbiol.">
        <title>The Global Catalogue of Microorganisms (GCM) 10K type strain sequencing project: providing services to taxonomists for standard genome sequencing and annotation.</title>
        <authorList>
            <consortium name="The Broad Institute Genomics Platform"/>
            <consortium name="The Broad Institute Genome Sequencing Center for Infectious Disease"/>
            <person name="Wu L."/>
            <person name="Ma J."/>
        </authorList>
    </citation>
    <scope>NUCLEOTIDE SEQUENCE [LARGE SCALE GENOMIC DNA]</scope>
    <source>
        <strain evidence="3">JCM 15313</strain>
    </source>
</reference>
<keyword evidence="3" id="KW-1185">Reference proteome</keyword>